<dbReference type="Proteomes" id="UP001365846">
    <property type="component" value="Unassembled WGS sequence"/>
</dbReference>
<organism evidence="3 4">
    <name type="scientific">Variovorax ureilyticus</name>
    <dbReference type="NCBI Taxonomy" id="1836198"/>
    <lineage>
        <taxon>Bacteria</taxon>
        <taxon>Pseudomonadati</taxon>
        <taxon>Pseudomonadota</taxon>
        <taxon>Betaproteobacteria</taxon>
        <taxon>Burkholderiales</taxon>
        <taxon>Comamonadaceae</taxon>
        <taxon>Variovorax</taxon>
    </lineage>
</organism>
<dbReference type="InterPro" id="IPR045748">
    <property type="entry name" value="DcaP"/>
</dbReference>
<accession>A0ABU8V9B3</accession>
<feature type="chain" id="PRO_5046827668" evidence="2">
    <location>
        <begin position="23"/>
        <end position="454"/>
    </location>
</feature>
<dbReference type="EMBL" id="JBBKZU010000001">
    <property type="protein sequence ID" value="MEJ8810237.1"/>
    <property type="molecule type" value="Genomic_DNA"/>
</dbReference>
<comment type="caution">
    <text evidence="3">The sequence shown here is derived from an EMBL/GenBank/DDBJ whole genome shotgun (WGS) entry which is preliminary data.</text>
</comment>
<keyword evidence="4" id="KW-1185">Reference proteome</keyword>
<dbReference type="SUPFAM" id="SSF56935">
    <property type="entry name" value="Porins"/>
    <property type="match status" value="1"/>
</dbReference>
<evidence type="ECO:0000313" key="4">
    <source>
        <dbReference type="Proteomes" id="UP001365846"/>
    </source>
</evidence>
<dbReference type="RefSeq" id="WP_340355531.1">
    <property type="nucleotide sequence ID" value="NZ_JBBKZU010000001.1"/>
</dbReference>
<sequence>MRKSLWTLAVVASAQAVPLAHAADPQVDELKAQLQQALKTIEDMQRRVETLERQQQAQPAPAAQPAAAAAPAGAVVIAPRSVADDNAPDKDKARVEFYGQVMLDAIYDAKRMNPQWAATLRPSQIPVNCPGDPGCGKDGATTFSVRQSSLGFKSFIPTAYGQIKTDVSFDLFGTDGGTNVHWLNVWGELGAFGVGQYYSNFMDIDVFPNTIDYWGPSGMMFLRNPQLRYTPLDRDGMKLALSLEAPNSALDTGKLTEVDPAFGTGVQPWNRTPDAIASFRFDRDWGHVRAAGMVRQVGYQFVNTPGANPSGHQTGYGANLSGAFKFFGGKDSLTWQAAYGKAIASYANDGGVDLAPNAALRAETVPSTAWLVYYNHAWNAQWTSAIGYSEHRQSNTAGQLGSAFRKGSYASANILFNLQKNITTGLEYIWGRRENKDGASEPDSRLQFSTKVTF</sequence>
<feature type="signal peptide" evidence="2">
    <location>
        <begin position="1"/>
        <end position="22"/>
    </location>
</feature>
<protein>
    <submittedName>
        <fullName evidence="3">DcaP family trimeric outer membrane transporter</fullName>
    </submittedName>
</protein>
<keyword evidence="1" id="KW-0175">Coiled coil</keyword>
<keyword evidence="2" id="KW-0732">Signal</keyword>
<gene>
    <name evidence="3" type="ORF">WKW77_04110</name>
</gene>
<name>A0ABU8V9B3_9BURK</name>
<proteinExistence type="predicted"/>
<dbReference type="Pfam" id="PF19577">
    <property type="entry name" value="DcaP"/>
    <property type="match status" value="1"/>
</dbReference>
<reference evidence="3 4" key="1">
    <citation type="submission" date="2024-03" db="EMBL/GenBank/DDBJ databases">
        <title>Novel species of the genus Variovorax.</title>
        <authorList>
            <person name="Liu Q."/>
            <person name="Xin Y.-H."/>
        </authorList>
    </citation>
    <scope>NUCLEOTIDE SEQUENCE [LARGE SCALE GENOMIC DNA]</scope>
    <source>
        <strain evidence="3 4">KACC 18899</strain>
    </source>
</reference>
<evidence type="ECO:0000256" key="2">
    <source>
        <dbReference type="SAM" id="SignalP"/>
    </source>
</evidence>
<evidence type="ECO:0000313" key="3">
    <source>
        <dbReference type="EMBL" id="MEJ8810237.1"/>
    </source>
</evidence>
<feature type="coiled-coil region" evidence="1">
    <location>
        <begin position="27"/>
        <end position="54"/>
    </location>
</feature>
<evidence type="ECO:0000256" key="1">
    <source>
        <dbReference type="SAM" id="Coils"/>
    </source>
</evidence>